<dbReference type="SMART" id="SM01134">
    <property type="entry name" value="DeoRC"/>
    <property type="match status" value="1"/>
</dbReference>
<dbReference type="Pfam" id="PF00455">
    <property type="entry name" value="DeoRC"/>
    <property type="match status" value="1"/>
</dbReference>
<dbReference type="InterPro" id="IPR037171">
    <property type="entry name" value="NagB/RpiA_transferase-like"/>
</dbReference>
<name>A0A644XAG9_9ZZZZ</name>
<keyword evidence="2" id="KW-0238">DNA-binding</keyword>
<dbReference type="SUPFAM" id="SSF100950">
    <property type="entry name" value="NagB/RpiA/CoA transferase-like"/>
    <property type="match status" value="1"/>
</dbReference>
<keyword evidence="1" id="KW-0805">Transcription regulation</keyword>
<dbReference type="InterPro" id="IPR018356">
    <property type="entry name" value="Tscrpt_reg_HTH_DeoR_CS"/>
</dbReference>
<dbReference type="PROSITE" id="PS00894">
    <property type="entry name" value="HTH_DEOR_1"/>
    <property type="match status" value="1"/>
</dbReference>
<dbReference type="InterPro" id="IPR001034">
    <property type="entry name" value="DeoR_HTH"/>
</dbReference>
<dbReference type="Gene3D" id="1.10.10.10">
    <property type="entry name" value="Winged helix-like DNA-binding domain superfamily/Winged helix DNA-binding domain"/>
    <property type="match status" value="1"/>
</dbReference>
<dbReference type="InterPro" id="IPR014036">
    <property type="entry name" value="DeoR-like_C"/>
</dbReference>
<dbReference type="InterPro" id="IPR036390">
    <property type="entry name" value="WH_DNA-bd_sf"/>
</dbReference>
<dbReference type="Gene3D" id="3.40.50.1360">
    <property type="match status" value="1"/>
</dbReference>
<reference evidence="5" key="1">
    <citation type="submission" date="2019-08" db="EMBL/GenBank/DDBJ databases">
        <authorList>
            <person name="Kucharzyk K."/>
            <person name="Murdoch R.W."/>
            <person name="Higgins S."/>
            <person name="Loffler F."/>
        </authorList>
    </citation>
    <scope>NUCLEOTIDE SEQUENCE</scope>
</reference>
<proteinExistence type="predicted"/>
<dbReference type="InterPro" id="IPR036388">
    <property type="entry name" value="WH-like_DNA-bd_sf"/>
</dbReference>
<dbReference type="GO" id="GO:0003677">
    <property type="term" value="F:DNA binding"/>
    <property type="evidence" value="ECO:0007669"/>
    <property type="project" value="UniProtKB-KW"/>
</dbReference>
<evidence type="ECO:0000259" key="4">
    <source>
        <dbReference type="PROSITE" id="PS51000"/>
    </source>
</evidence>
<dbReference type="InterPro" id="IPR050313">
    <property type="entry name" value="Carb_Metab_HTH_regulators"/>
</dbReference>
<dbReference type="GO" id="GO:0003700">
    <property type="term" value="F:DNA-binding transcription factor activity"/>
    <property type="evidence" value="ECO:0007669"/>
    <property type="project" value="InterPro"/>
</dbReference>
<feature type="domain" description="HTH deoR-type" evidence="4">
    <location>
        <begin position="7"/>
        <end position="62"/>
    </location>
</feature>
<dbReference type="SMART" id="SM00420">
    <property type="entry name" value="HTH_DEOR"/>
    <property type="match status" value="1"/>
</dbReference>
<dbReference type="PANTHER" id="PTHR30363:SF44">
    <property type="entry name" value="AGA OPERON TRANSCRIPTIONAL REPRESSOR-RELATED"/>
    <property type="match status" value="1"/>
</dbReference>
<gene>
    <name evidence="5" type="primary">glcR_4</name>
    <name evidence="5" type="ORF">SDC9_59582</name>
</gene>
<organism evidence="5">
    <name type="scientific">bioreactor metagenome</name>
    <dbReference type="NCBI Taxonomy" id="1076179"/>
    <lineage>
        <taxon>unclassified sequences</taxon>
        <taxon>metagenomes</taxon>
        <taxon>ecological metagenomes</taxon>
    </lineage>
</organism>
<keyword evidence="3" id="KW-0804">Transcription</keyword>
<evidence type="ECO:0000256" key="2">
    <source>
        <dbReference type="ARBA" id="ARBA00023125"/>
    </source>
</evidence>
<dbReference type="PANTHER" id="PTHR30363">
    <property type="entry name" value="HTH-TYPE TRANSCRIPTIONAL REGULATOR SRLR-RELATED"/>
    <property type="match status" value="1"/>
</dbReference>
<sequence>MAGDLKIDIRRKKILEILRRDGQVRVSQLSEALGATVVTIRNDLDALELDGYLERTQGGAIQSMKNYYNLEFQRRKQEHMDLKKVIASKAASMIQDGDTLFINSGTTTYFTAVELKQRKNINVVTNSVSVAVELGGLPTFRVILLGGDINAQYSFTYGEDVKDQILHYRAIWTILSVDGVNPGSGITTYHAEESVIARTMMERSERTIIVADSTKLGGESFSRISPLYSGMILVTDHGADQKIVDQITGAGVETVFA</sequence>
<dbReference type="AlphaFoldDB" id="A0A644XAG9"/>
<dbReference type="PROSITE" id="PS51000">
    <property type="entry name" value="HTH_DEOR_2"/>
    <property type="match status" value="1"/>
</dbReference>
<evidence type="ECO:0000313" key="5">
    <source>
        <dbReference type="EMBL" id="MPM13226.1"/>
    </source>
</evidence>
<protein>
    <submittedName>
        <fullName evidence="5">HTH-type transcriptional repressor GlcR</fullName>
    </submittedName>
</protein>
<accession>A0A644XAG9</accession>
<dbReference type="Pfam" id="PF08220">
    <property type="entry name" value="HTH_DeoR"/>
    <property type="match status" value="1"/>
</dbReference>
<evidence type="ECO:0000256" key="3">
    <source>
        <dbReference type="ARBA" id="ARBA00023163"/>
    </source>
</evidence>
<dbReference type="SUPFAM" id="SSF46785">
    <property type="entry name" value="Winged helix' DNA-binding domain"/>
    <property type="match status" value="1"/>
</dbReference>
<comment type="caution">
    <text evidence="5">The sequence shown here is derived from an EMBL/GenBank/DDBJ whole genome shotgun (WGS) entry which is preliminary data.</text>
</comment>
<dbReference type="EMBL" id="VSSQ01002086">
    <property type="protein sequence ID" value="MPM13226.1"/>
    <property type="molecule type" value="Genomic_DNA"/>
</dbReference>
<evidence type="ECO:0000256" key="1">
    <source>
        <dbReference type="ARBA" id="ARBA00023015"/>
    </source>
</evidence>